<protein>
    <submittedName>
        <fullName evidence="8">MraY family glycosyltransferase</fullName>
        <ecNumber evidence="8">2.7.8.-</ecNumber>
    </submittedName>
</protein>
<feature type="transmembrane region" description="Helical" evidence="7">
    <location>
        <begin position="44"/>
        <end position="63"/>
    </location>
</feature>
<dbReference type="InterPro" id="IPR018480">
    <property type="entry name" value="PNAcMuramoyl-5peptid_Trfase_CS"/>
</dbReference>
<feature type="transmembrane region" description="Helical" evidence="7">
    <location>
        <begin position="129"/>
        <end position="150"/>
    </location>
</feature>
<comment type="subcellular location">
    <subcellularLocation>
        <location evidence="1">Cell membrane</location>
        <topology evidence="1">Multi-pass membrane protein</topology>
    </subcellularLocation>
</comment>
<keyword evidence="5 7" id="KW-1133">Transmembrane helix</keyword>
<evidence type="ECO:0000313" key="8">
    <source>
        <dbReference type="EMBL" id="MDT0619864.1"/>
    </source>
</evidence>
<dbReference type="RefSeq" id="WP_311660566.1">
    <property type="nucleotide sequence ID" value="NZ_JAVRHY010000023.1"/>
</dbReference>
<evidence type="ECO:0000256" key="7">
    <source>
        <dbReference type="SAM" id="Phobius"/>
    </source>
</evidence>
<keyword evidence="2" id="KW-1003">Cell membrane</keyword>
<comment type="caution">
    <text evidence="8">The sequence shown here is derived from an EMBL/GenBank/DDBJ whole genome shotgun (WGS) entry which is preliminary data.</text>
</comment>
<feature type="transmembrane region" description="Helical" evidence="7">
    <location>
        <begin position="244"/>
        <end position="261"/>
    </location>
</feature>
<dbReference type="Proteomes" id="UP001259982">
    <property type="component" value="Unassembled WGS sequence"/>
</dbReference>
<keyword evidence="6 7" id="KW-0472">Membrane</keyword>
<feature type="transmembrane region" description="Helical" evidence="7">
    <location>
        <begin position="157"/>
        <end position="175"/>
    </location>
</feature>
<evidence type="ECO:0000256" key="6">
    <source>
        <dbReference type="ARBA" id="ARBA00023136"/>
    </source>
</evidence>
<feature type="transmembrane region" description="Helical" evidence="7">
    <location>
        <begin position="69"/>
        <end position="86"/>
    </location>
</feature>
<feature type="transmembrane region" description="Helical" evidence="7">
    <location>
        <begin position="98"/>
        <end position="117"/>
    </location>
</feature>
<sequence length="357" mass="38041">MDMLWPAILALPCCVLAIFFVERFSWRIGLIDAPGGHKHHDRTVPVAGGLAMALTILLIVPWFLGLGTMHIALYAGLALATAVGIGDDLFHLSARRRLLFQVVITFVAFVLVPEMRIVQLGDLVGLGNITLPGLAGVVFTLFACVGVMNAVNMIDGVDGLAGLFGLQAAMAFMVIGSAHAGVTILAAILAATILGFLLFNLRHPWRGRARVFMGDGGSILLGFALTWCAVASSQPAAAPVQPMVMVWLFGLPLLDTGYLIMARTLRGTSPMGADRRHFHHVLLAAGLTPGQTTVVWNAVAAAFIGIGVTAYWQGLPADALFYGFLVVTVIYVAAMSGVWRLQTKRWRKAAAEQAATD</sequence>
<evidence type="ECO:0000313" key="9">
    <source>
        <dbReference type="Proteomes" id="UP001259982"/>
    </source>
</evidence>
<evidence type="ECO:0000256" key="5">
    <source>
        <dbReference type="ARBA" id="ARBA00022989"/>
    </source>
</evidence>
<dbReference type="Pfam" id="PF00953">
    <property type="entry name" value="Glycos_transf_4"/>
    <property type="match status" value="1"/>
</dbReference>
<proteinExistence type="predicted"/>
<keyword evidence="9" id="KW-1185">Reference proteome</keyword>
<feature type="transmembrane region" description="Helical" evidence="7">
    <location>
        <begin position="319"/>
        <end position="339"/>
    </location>
</feature>
<gene>
    <name evidence="8" type="ORF">RM531_15430</name>
</gene>
<dbReference type="GO" id="GO:0016740">
    <property type="term" value="F:transferase activity"/>
    <property type="evidence" value="ECO:0007669"/>
    <property type="project" value="UniProtKB-KW"/>
</dbReference>
<dbReference type="InterPro" id="IPR000715">
    <property type="entry name" value="Glycosyl_transferase_4"/>
</dbReference>
<evidence type="ECO:0000256" key="2">
    <source>
        <dbReference type="ARBA" id="ARBA00022475"/>
    </source>
</evidence>
<feature type="transmembrane region" description="Helical" evidence="7">
    <location>
        <begin position="6"/>
        <end position="24"/>
    </location>
</feature>
<dbReference type="PANTHER" id="PTHR22926:SF3">
    <property type="entry name" value="UNDECAPRENYL-PHOSPHATE ALPHA-N-ACETYLGLUCOSAMINYL 1-PHOSPHATE TRANSFERASE"/>
    <property type="match status" value="1"/>
</dbReference>
<dbReference type="EMBL" id="JAVRHY010000023">
    <property type="protein sequence ID" value="MDT0619864.1"/>
    <property type="molecule type" value="Genomic_DNA"/>
</dbReference>
<dbReference type="PROSITE" id="PS01348">
    <property type="entry name" value="MRAY_2"/>
    <property type="match status" value="1"/>
</dbReference>
<evidence type="ECO:0000256" key="1">
    <source>
        <dbReference type="ARBA" id="ARBA00004651"/>
    </source>
</evidence>
<feature type="transmembrane region" description="Helical" evidence="7">
    <location>
        <begin position="181"/>
        <end position="199"/>
    </location>
</feature>
<evidence type="ECO:0000256" key="3">
    <source>
        <dbReference type="ARBA" id="ARBA00022679"/>
    </source>
</evidence>
<dbReference type="CDD" id="cd06853">
    <property type="entry name" value="GT_WecA_like"/>
    <property type="match status" value="1"/>
</dbReference>
<dbReference type="PANTHER" id="PTHR22926">
    <property type="entry name" value="PHOSPHO-N-ACETYLMURAMOYL-PENTAPEPTIDE-TRANSFERASE"/>
    <property type="match status" value="1"/>
</dbReference>
<dbReference type="EC" id="2.7.8.-" evidence="8"/>
<reference evidence="8 9" key="1">
    <citation type="submission" date="2023-09" db="EMBL/GenBank/DDBJ databases">
        <authorList>
            <person name="Rey-Velasco X."/>
        </authorList>
    </citation>
    <scope>NUCLEOTIDE SEQUENCE [LARGE SCALE GENOMIC DNA]</scope>
    <source>
        <strain evidence="8 9">P385</strain>
    </source>
</reference>
<name>A0ABU3BBM7_9GAMM</name>
<evidence type="ECO:0000256" key="4">
    <source>
        <dbReference type="ARBA" id="ARBA00022692"/>
    </source>
</evidence>
<accession>A0ABU3BBM7</accession>
<keyword evidence="3 8" id="KW-0808">Transferase</keyword>
<feature type="transmembrane region" description="Helical" evidence="7">
    <location>
        <begin position="211"/>
        <end position="232"/>
    </location>
</feature>
<keyword evidence="4 7" id="KW-0812">Transmembrane</keyword>
<organism evidence="8 9">
    <name type="scientific">Spectribacter acetivorans</name>
    <dbReference type="NCBI Taxonomy" id="3075603"/>
    <lineage>
        <taxon>Bacteria</taxon>
        <taxon>Pseudomonadati</taxon>
        <taxon>Pseudomonadota</taxon>
        <taxon>Gammaproteobacteria</taxon>
        <taxon>Salinisphaerales</taxon>
        <taxon>Salinisphaeraceae</taxon>
        <taxon>Spectribacter</taxon>
    </lineage>
</organism>
<feature type="transmembrane region" description="Helical" evidence="7">
    <location>
        <begin position="281"/>
        <end position="313"/>
    </location>
</feature>